<name>A8FYN8_SHESH</name>
<gene>
    <name evidence="3" type="ordered locus">Ssed_3357</name>
</gene>
<evidence type="ECO:0000256" key="1">
    <source>
        <dbReference type="SAM" id="SignalP"/>
    </source>
</evidence>
<dbReference type="KEGG" id="sse:Ssed_3357"/>
<feature type="domain" description="SecDF P1 head subdomain" evidence="2">
    <location>
        <begin position="63"/>
        <end position="143"/>
    </location>
</feature>
<proteinExistence type="predicted"/>
<dbReference type="Gene3D" id="3.30.1360.200">
    <property type="match status" value="1"/>
</dbReference>
<evidence type="ECO:0000313" key="3">
    <source>
        <dbReference type="EMBL" id="ABV37961.1"/>
    </source>
</evidence>
<dbReference type="AlphaFoldDB" id="A8FYN8"/>
<dbReference type="HOGENOM" id="CLU_1694320_0_0_6"/>
<dbReference type="EMBL" id="CP000821">
    <property type="protein sequence ID" value="ABV37961.1"/>
    <property type="molecule type" value="Genomic_DNA"/>
</dbReference>
<sequence precursor="true">MKGFSNFGLILFFAVFFNTACSSSEVEGEVVTQPPVKGAQVGFYLVSDTTDVDSEPKLVSYMGQSLQLKQPAIIGNEDIASVKPHSPTSLLLQLTPAGGEKLFAATSHHIGNRMLIMLDEEVVNVATIQMGLGGSMVITGLNEKLISHLLLSFGD</sequence>
<dbReference type="Proteomes" id="UP000002015">
    <property type="component" value="Chromosome"/>
</dbReference>
<feature type="signal peptide" evidence="1">
    <location>
        <begin position="1"/>
        <end position="20"/>
    </location>
</feature>
<protein>
    <recommendedName>
        <fullName evidence="2">SecDF P1 head subdomain domain-containing protein</fullName>
    </recommendedName>
</protein>
<evidence type="ECO:0000313" key="4">
    <source>
        <dbReference type="Proteomes" id="UP000002015"/>
    </source>
</evidence>
<dbReference type="RefSeq" id="WP_012143691.1">
    <property type="nucleotide sequence ID" value="NC_009831.1"/>
</dbReference>
<keyword evidence="1" id="KW-0732">Signal</keyword>
<evidence type="ECO:0000259" key="2">
    <source>
        <dbReference type="Pfam" id="PF22599"/>
    </source>
</evidence>
<reference evidence="3 4" key="1">
    <citation type="submission" date="2007-08" db="EMBL/GenBank/DDBJ databases">
        <title>Complete sequence of Shewanella sediminis HAW-EB3.</title>
        <authorList>
            <consortium name="US DOE Joint Genome Institute"/>
            <person name="Copeland A."/>
            <person name="Lucas S."/>
            <person name="Lapidus A."/>
            <person name="Barry K."/>
            <person name="Glavina del Rio T."/>
            <person name="Dalin E."/>
            <person name="Tice H."/>
            <person name="Pitluck S."/>
            <person name="Chertkov O."/>
            <person name="Brettin T."/>
            <person name="Bruce D."/>
            <person name="Detter J.C."/>
            <person name="Han C."/>
            <person name="Schmutz J."/>
            <person name="Larimer F."/>
            <person name="Land M."/>
            <person name="Hauser L."/>
            <person name="Kyrpides N."/>
            <person name="Kim E."/>
            <person name="Zhao J.-S."/>
            <person name="Richardson P."/>
        </authorList>
    </citation>
    <scope>NUCLEOTIDE SEQUENCE [LARGE SCALE GENOMIC DNA]</scope>
    <source>
        <strain evidence="3 4">HAW-EB3</strain>
    </source>
</reference>
<keyword evidence="4" id="KW-1185">Reference proteome</keyword>
<dbReference type="OrthoDB" id="6267527at2"/>
<organism evidence="3 4">
    <name type="scientific">Shewanella sediminis (strain HAW-EB3)</name>
    <dbReference type="NCBI Taxonomy" id="425104"/>
    <lineage>
        <taxon>Bacteria</taxon>
        <taxon>Pseudomonadati</taxon>
        <taxon>Pseudomonadota</taxon>
        <taxon>Gammaproteobacteria</taxon>
        <taxon>Alteromonadales</taxon>
        <taxon>Shewanellaceae</taxon>
        <taxon>Shewanella</taxon>
    </lineage>
</organism>
<dbReference type="Pfam" id="PF22599">
    <property type="entry name" value="SecDF_P1_head"/>
    <property type="match status" value="1"/>
</dbReference>
<feature type="chain" id="PRO_5002722480" description="SecDF P1 head subdomain domain-containing protein" evidence="1">
    <location>
        <begin position="21"/>
        <end position="155"/>
    </location>
</feature>
<accession>A8FYN8</accession>
<dbReference type="STRING" id="425104.Ssed_3357"/>
<dbReference type="InterPro" id="IPR054384">
    <property type="entry name" value="SecDF_P1_head"/>
</dbReference>